<proteinExistence type="predicted"/>
<dbReference type="AlphaFoldDB" id="A0A385FWQ2"/>
<evidence type="ECO:0000313" key="2">
    <source>
        <dbReference type="EMBL" id="AXV45963.1"/>
    </source>
</evidence>
<accession>A0A385FWQ2</accession>
<reference evidence="3 4" key="2">
    <citation type="submission" date="2019-11" db="EMBL/GenBank/DDBJ databases">
        <title>Genomes of ocular Pseudomonas aeruginosa isolates.</title>
        <authorList>
            <person name="Khan M."/>
            <person name="Rice S.A."/>
            <person name="Willcox M.D.P."/>
            <person name="Stapleton F."/>
        </authorList>
    </citation>
    <scope>NUCLEOTIDE SEQUENCE [LARGE SCALE GENOMIC DNA]</scope>
    <source>
        <strain evidence="3 4">PA221</strain>
    </source>
</reference>
<keyword evidence="2" id="KW-0223">Dioxygenase</keyword>
<sequence length="144" mass="15438">MSDAPHPADPAVMNGVIPYMTMAGRAAEACDFYARAFGAKELGRMPFPDGTPGLIHAQVEINRGALMMTDHAGCADGSNAAAQRGEFGHLQLVVADGHAWWDRAVAAGCKVLAPYERQFWGDDWGLLEDPFGLKWAILQPGVQA</sequence>
<dbReference type="PANTHER" id="PTHR34109:SF1">
    <property type="entry name" value="VOC DOMAIN-CONTAINING PROTEIN"/>
    <property type="match status" value="1"/>
</dbReference>
<dbReference type="SUPFAM" id="SSF54593">
    <property type="entry name" value="Glyoxalase/Bleomycin resistance protein/Dihydroxybiphenyl dioxygenase"/>
    <property type="match status" value="1"/>
</dbReference>
<dbReference type="RefSeq" id="WP_021263845.1">
    <property type="nucleotide sequence ID" value="NZ_CP024477.1"/>
</dbReference>
<evidence type="ECO:0000313" key="4">
    <source>
        <dbReference type="Proteomes" id="UP000433532"/>
    </source>
</evidence>
<gene>
    <name evidence="3" type="ORF">GNQ48_22250</name>
    <name evidence="2" type="ORF">pMKPA34_0119</name>
</gene>
<dbReference type="Gene3D" id="3.10.180.10">
    <property type="entry name" value="2,3-Dihydroxybiphenyl 1,2-Dioxygenase, domain 1"/>
    <property type="match status" value="1"/>
</dbReference>
<name>A0A385FWQ2_PSEAI</name>
<dbReference type="InterPro" id="IPR037523">
    <property type="entry name" value="VOC_core"/>
</dbReference>
<feature type="domain" description="VOC" evidence="1">
    <location>
        <begin position="15"/>
        <end position="140"/>
    </location>
</feature>
<dbReference type="GO" id="GO:0051213">
    <property type="term" value="F:dioxygenase activity"/>
    <property type="evidence" value="ECO:0007669"/>
    <property type="project" value="UniProtKB-KW"/>
</dbReference>
<dbReference type="EMBL" id="MH547561">
    <property type="protein sequence ID" value="AXV45963.1"/>
    <property type="molecule type" value="Genomic_DNA"/>
</dbReference>
<dbReference type="PANTHER" id="PTHR34109">
    <property type="entry name" value="BNAUNNG04460D PROTEIN-RELATED"/>
    <property type="match status" value="1"/>
</dbReference>
<evidence type="ECO:0000259" key="1">
    <source>
        <dbReference type="PROSITE" id="PS51819"/>
    </source>
</evidence>
<dbReference type="PROSITE" id="PS51819">
    <property type="entry name" value="VOC"/>
    <property type="match status" value="1"/>
</dbReference>
<dbReference type="Pfam" id="PF00903">
    <property type="entry name" value="Glyoxalase"/>
    <property type="match status" value="1"/>
</dbReference>
<keyword evidence="2" id="KW-0560">Oxidoreductase</keyword>
<dbReference type="EMBL" id="WOAD01000022">
    <property type="protein sequence ID" value="MUI37730.1"/>
    <property type="molecule type" value="Genomic_DNA"/>
</dbReference>
<protein>
    <submittedName>
        <fullName evidence="2">Glyoxalasebleomycin resistance protein/dioxygenase</fullName>
    </submittedName>
    <submittedName>
        <fullName evidence="3">VOC family protein</fullName>
    </submittedName>
</protein>
<geneLocation type="plasmid" evidence="2">
    <name>pMKPA34-2</name>
</geneLocation>
<dbReference type="InterPro" id="IPR029068">
    <property type="entry name" value="Glyas_Bleomycin-R_OHBP_Dase"/>
</dbReference>
<organism evidence="2">
    <name type="scientific">Pseudomonas aeruginosa</name>
    <dbReference type="NCBI Taxonomy" id="287"/>
    <lineage>
        <taxon>Bacteria</taxon>
        <taxon>Pseudomonadati</taxon>
        <taxon>Pseudomonadota</taxon>
        <taxon>Gammaproteobacteria</taxon>
        <taxon>Pseudomonadales</taxon>
        <taxon>Pseudomonadaceae</taxon>
        <taxon>Pseudomonas</taxon>
    </lineage>
</organism>
<evidence type="ECO:0000313" key="3">
    <source>
        <dbReference type="EMBL" id="MUI37730.1"/>
    </source>
</evidence>
<reference evidence="2" key="1">
    <citation type="submission" date="2018-06" db="EMBL/GenBank/DDBJ databases">
        <title>Complete Sequence of plasmid pMKPA34-1 and pMKPA34-2 isolated from MDR P. aeruginosa.</title>
        <authorList>
            <person name="Subedi D."/>
            <person name="Kohli G.S."/>
            <person name="Vijay A.K."/>
            <person name="Rice S.A."/>
            <person name="Willcox M."/>
        </authorList>
    </citation>
    <scope>NUCLEOTIDE SEQUENCE</scope>
    <source>
        <strain evidence="2">PA34</strain>
        <plasmid evidence="2">pMKPA34-2</plasmid>
    </source>
</reference>
<dbReference type="Proteomes" id="UP000433532">
    <property type="component" value="Unassembled WGS sequence"/>
</dbReference>
<dbReference type="InterPro" id="IPR004360">
    <property type="entry name" value="Glyas_Fos-R_dOase_dom"/>
</dbReference>
<keyword evidence="2" id="KW-0614">Plasmid</keyword>